<dbReference type="PANTHER" id="PTHR43132:SF6">
    <property type="entry name" value="HTH-TYPE TRANSCRIPTIONAL REPRESSOR CZRA"/>
    <property type="match status" value="1"/>
</dbReference>
<name>S0L6T1_9ENTE</name>
<comment type="caution">
    <text evidence="5">The sequence shown here is derived from an EMBL/GenBank/DDBJ whole genome shotgun (WGS) entry which is preliminary data.</text>
</comment>
<dbReference type="PATRIC" id="fig|1140003.3.peg.782"/>
<dbReference type="InterPro" id="IPR011991">
    <property type="entry name" value="ArsR-like_HTH"/>
</dbReference>
<evidence type="ECO:0000256" key="2">
    <source>
        <dbReference type="ARBA" id="ARBA00023125"/>
    </source>
</evidence>
<dbReference type="Gene3D" id="1.10.10.10">
    <property type="entry name" value="Winged helix-like DNA-binding domain superfamily/Winged helix DNA-binding domain"/>
    <property type="match status" value="1"/>
</dbReference>
<dbReference type="InterPro" id="IPR036388">
    <property type="entry name" value="WH-like_DNA-bd_sf"/>
</dbReference>
<dbReference type="STRING" id="1140003.OMY_00825"/>
<keyword evidence="6" id="KW-1185">Reference proteome</keyword>
<keyword evidence="3" id="KW-0804">Transcription</keyword>
<sequence>MTASSNEIEQVVQLFKVLSDRNRLKILLFLQTGEKNVTTIAQEMDMEQSAVSHQLRLLRDKHIVKTRREGKAILYSLDDHHVVEILTETFEHIHHQ</sequence>
<dbReference type="AlphaFoldDB" id="S0L6T1"/>
<dbReference type="Proteomes" id="UP000015961">
    <property type="component" value="Unassembled WGS sequence"/>
</dbReference>
<feature type="domain" description="HTH arsR-type" evidence="4">
    <location>
        <begin position="3"/>
        <end position="96"/>
    </location>
</feature>
<dbReference type="Pfam" id="PF01022">
    <property type="entry name" value="HTH_5"/>
    <property type="match status" value="1"/>
</dbReference>
<organism evidence="5 6">
    <name type="scientific">Enterococcus sulfureus ATCC 49903</name>
    <dbReference type="NCBI Taxonomy" id="1140003"/>
    <lineage>
        <taxon>Bacteria</taxon>
        <taxon>Bacillati</taxon>
        <taxon>Bacillota</taxon>
        <taxon>Bacilli</taxon>
        <taxon>Lactobacillales</taxon>
        <taxon>Enterococcaceae</taxon>
        <taxon>Enterococcus</taxon>
    </lineage>
</organism>
<keyword evidence="2" id="KW-0238">DNA-binding</keyword>
<dbReference type="PRINTS" id="PR00778">
    <property type="entry name" value="HTHARSR"/>
</dbReference>
<dbReference type="SUPFAM" id="SSF46785">
    <property type="entry name" value="Winged helix' DNA-binding domain"/>
    <property type="match status" value="1"/>
</dbReference>
<dbReference type="CDD" id="cd00090">
    <property type="entry name" value="HTH_ARSR"/>
    <property type="match status" value="1"/>
</dbReference>
<evidence type="ECO:0000259" key="4">
    <source>
        <dbReference type="PROSITE" id="PS50987"/>
    </source>
</evidence>
<dbReference type="SMART" id="SM00418">
    <property type="entry name" value="HTH_ARSR"/>
    <property type="match status" value="1"/>
</dbReference>
<dbReference type="eggNOG" id="COG0640">
    <property type="taxonomic scope" value="Bacteria"/>
</dbReference>
<dbReference type="RefSeq" id="WP_016185280.1">
    <property type="nucleotide sequence ID" value="NZ_ASWO01000005.1"/>
</dbReference>
<evidence type="ECO:0000256" key="1">
    <source>
        <dbReference type="ARBA" id="ARBA00023015"/>
    </source>
</evidence>
<keyword evidence="1" id="KW-0805">Transcription regulation</keyword>
<dbReference type="PROSITE" id="PS50987">
    <property type="entry name" value="HTH_ARSR_2"/>
    <property type="match status" value="1"/>
</dbReference>
<dbReference type="InterPro" id="IPR051011">
    <property type="entry name" value="Metal_resp_trans_reg"/>
</dbReference>
<gene>
    <name evidence="5" type="ORF">I573_01853</name>
</gene>
<proteinExistence type="predicted"/>
<dbReference type="InterPro" id="IPR036390">
    <property type="entry name" value="WH_DNA-bd_sf"/>
</dbReference>
<evidence type="ECO:0000256" key="3">
    <source>
        <dbReference type="ARBA" id="ARBA00023163"/>
    </source>
</evidence>
<dbReference type="GO" id="GO:0003677">
    <property type="term" value="F:DNA binding"/>
    <property type="evidence" value="ECO:0007669"/>
    <property type="project" value="UniProtKB-KW"/>
</dbReference>
<dbReference type="EMBL" id="ASWO01000005">
    <property type="protein sequence ID" value="EOT84126.1"/>
    <property type="molecule type" value="Genomic_DNA"/>
</dbReference>
<evidence type="ECO:0000313" key="6">
    <source>
        <dbReference type="Proteomes" id="UP000015961"/>
    </source>
</evidence>
<dbReference type="PANTHER" id="PTHR43132">
    <property type="entry name" value="ARSENICAL RESISTANCE OPERON REPRESSOR ARSR-RELATED"/>
    <property type="match status" value="1"/>
</dbReference>
<evidence type="ECO:0000313" key="5">
    <source>
        <dbReference type="EMBL" id="EOT84126.1"/>
    </source>
</evidence>
<protein>
    <submittedName>
        <fullName evidence="5">ArsR family transcriptional regulator</fullName>
    </submittedName>
</protein>
<dbReference type="GO" id="GO:0003700">
    <property type="term" value="F:DNA-binding transcription factor activity"/>
    <property type="evidence" value="ECO:0007669"/>
    <property type="project" value="InterPro"/>
</dbReference>
<dbReference type="NCBIfam" id="NF033788">
    <property type="entry name" value="HTH_metalloreg"/>
    <property type="match status" value="1"/>
</dbReference>
<dbReference type="InterPro" id="IPR001845">
    <property type="entry name" value="HTH_ArsR_DNA-bd_dom"/>
</dbReference>
<reference evidence="5 6" key="1">
    <citation type="submission" date="2013-03" db="EMBL/GenBank/DDBJ databases">
        <title>The Genome Sequence of Enterococcus sulfureus ATCC_49903 (PacBio/Illumina hybrid assembly).</title>
        <authorList>
            <consortium name="The Broad Institute Genomics Platform"/>
            <consortium name="The Broad Institute Genome Sequencing Center for Infectious Disease"/>
            <person name="Earl A."/>
            <person name="Russ C."/>
            <person name="Gilmore M."/>
            <person name="Surin D."/>
            <person name="Walker B."/>
            <person name="Young S."/>
            <person name="Zeng Q."/>
            <person name="Gargeya S."/>
            <person name="Fitzgerald M."/>
            <person name="Haas B."/>
            <person name="Abouelleil A."/>
            <person name="Allen A.W."/>
            <person name="Alvarado L."/>
            <person name="Arachchi H.M."/>
            <person name="Berlin A.M."/>
            <person name="Chapman S.B."/>
            <person name="Gainer-Dewar J."/>
            <person name="Goldberg J."/>
            <person name="Griggs A."/>
            <person name="Gujja S."/>
            <person name="Hansen M."/>
            <person name="Howarth C."/>
            <person name="Imamovic A."/>
            <person name="Ireland A."/>
            <person name="Larimer J."/>
            <person name="McCowan C."/>
            <person name="Murphy C."/>
            <person name="Pearson M."/>
            <person name="Poon T.W."/>
            <person name="Priest M."/>
            <person name="Roberts A."/>
            <person name="Saif S."/>
            <person name="Shea T."/>
            <person name="Sisk P."/>
            <person name="Sykes S."/>
            <person name="Wortman J."/>
            <person name="Nusbaum C."/>
            <person name="Birren B."/>
        </authorList>
    </citation>
    <scope>NUCLEOTIDE SEQUENCE [LARGE SCALE GENOMIC DNA]</scope>
    <source>
        <strain evidence="5 6">ATCC 49903</strain>
    </source>
</reference>
<dbReference type="OrthoDB" id="9794330at2"/>
<accession>S0L6T1</accession>